<comment type="caution">
    <text evidence="7">The sequence shown here is derived from an EMBL/GenBank/DDBJ whole genome shotgun (WGS) entry which is preliminary data.</text>
</comment>
<dbReference type="Proteomes" id="UP001469365">
    <property type="component" value="Unassembled WGS sequence"/>
</dbReference>
<dbReference type="PRINTS" id="PR00032">
    <property type="entry name" value="HTHARAC"/>
</dbReference>
<dbReference type="InterPro" id="IPR011006">
    <property type="entry name" value="CheY-like_superfamily"/>
</dbReference>
<organism evidence="7 8">
    <name type="scientific">Paenibacillus filicis</name>
    <dbReference type="NCBI Taxonomy" id="669464"/>
    <lineage>
        <taxon>Bacteria</taxon>
        <taxon>Bacillati</taxon>
        <taxon>Bacillota</taxon>
        <taxon>Bacilli</taxon>
        <taxon>Bacillales</taxon>
        <taxon>Paenibacillaceae</taxon>
        <taxon>Paenibacillus</taxon>
    </lineage>
</organism>
<keyword evidence="1" id="KW-0805">Transcription regulation</keyword>
<feature type="modified residue" description="4-aspartylphosphate" evidence="4">
    <location>
        <position position="55"/>
    </location>
</feature>
<evidence type="ECO:0000256" key="4">
    <source>
        <dbReference type="PROSITE-ProRule" id="PRU00169"/>
    </source>
</evidence>
<evidence type="ECO:0000256" key="3">
    <source>
        <dbReference type="ARBA" id="ARBA00023163"/>
    </source>
</evidence>
<dbReference type="InterPro" id="IPR001789">
    <property type="entry name" value="Sig_transdc_resp-reg_receiver"/>
</dbReference>
<feature type="domain" description="HTH araC/xylS-type" evidence="5">
    <location>
        <begin position="434"/>
        <end position="532"/>
    </location>
</feature>
<dbReference type="Pfam" id="PF12833">
    <property type="entry name" value="HTH_18"/>
    <property type="match status" value="1"/>
</dbReference>
<dbReference type="SUPFAM" id="SSF46689">
    <property type="entry name" value="Homeodomain-like"/>
    <property type="match status" value="2"/>
</dbReference>
<dbReference type="PANTHER" id="PTHR43280:SF34">
    <property type="entry name" value="ARAC-FAMILY TRANSCRIPTIONAL REGULATOR"/>
    <property type="match status" value="1"/>
</dbReference>
<dbReference type="SMART" id="SM00342">
    <property type="entry name" value="HTH_ARAC"/>
    <property type="match status" value="1"/>
</dbReference>
<dbReference type="PROSITE" id="PS00041">
    <property type="entry name" value="HTH_ARAC_FAMILY_1"/>
    <property type="match status" value="1"/>
</dbReference>
<evidence type="ECO:0000313" key="8">
    <source>
        <dbReference type="Proteomes" id="UP001469365"/>
    </source>
</evidence>
<keyword evidence="4" id="KW-0597">Phosphoprotein</keyword>
<feature type="domain" description="Response regulatory" evidence="6">
    <location>
        <begin position="3"/>
        <end position="120"/>
    </location>
</feature>
<dbReference type="PANTHER" id="PTHR43280">
    <property type="entry name" value="ARAC-FAMILY TRANSCRIPTIONAL REGULATOR"/>
    <property type="match status" value="1"/>
</dbReference>
<evidence type="ECO:0000256" key="2">
    <source>
        <dbReference type="ARBA" id="ARBA00023125"/>
    </source>
</evidence>
<dbReference type="Gene3D" id="3.40.50.2300">
    <property type="match status" value="1"/>
</dbReference>
<dbReference type="EMBL" id="JBBPCC010000012">
    <property type="protein sequence ID" value="MEK8129936.1"/>
    <property type="molecule type" value="Genomic_DNA"/>
</dbReference>
<evidence type="ECO:0000256" key="1">
    <source>
        <dbReference type="ARBA" id="ARBA00023015"/>
    </source>
</evidence>
<protein>
    <submittedName>
        <fullName evidence="7">Helix-turn-helix domain-containing protein</fullName>
    </submittedName>
</protein>
<dbReference type="PROSITE" id="PS01124">
    <property type="entry name" value="HTH_ARAC_FAMILY_2"/>
    <property type="match status" value="1"/>
</dbReference>
<keyword evidence="8" id="KW-1185">Reference proteome</keyword>
<dbReference type="SUPFAM" id="SSF52172">
    <property type="entry name" value="CheY-like"/>
    <property type="match status" value="1"/>
</dbReference>
<keyword evidence="2" id="KW-0238">DNA-binding</keyword>
<gene>
    <name evidence="7" type="ORF">WMW72_18700</name>
</gene>
<name>A0ABU9DM49_9BACL</name>
<dbReference type="PROSITE" id="PS50110">
    <property type="entry name" value="RESPONSE_REGULATORY"/>
    <property type="match status" value="1"/>
</dbReference>
<dbReference type="Gene3D" id="1.10.10.60">
    <property type="entry name" value="Homeodomain-like"/>
    <property type="match status" value="2"/>
</dbReference>
<dbReference type="InterPro" id="IPR018062">
    <property type="entry name" value="HTH_AraC-typ_CS"/>
</dbReference>
<dbReference type="InterPro" id="IPR020449">
    <property type="entry name" value="Tscrpt_reg_AraC-type_HTH"/>
</dbReference>
<evidence type="ECO:0000313" key="7">
    <source>
        <dbReference type="EMBL" id="MEK8129936.1"/>
    </source>
</evidence>
<evidence type="ECO:0000259" key="6">
    <source>
        <dbReference type="PROSITE" id="PS50110"/>
    </source>
</evidence>
<dbReference type="Pfam" id="PF00072">
    <property type="entry name" value="Response_reg"/>
    <property type="match status" value="1"/>
</dbReference>
<sequence length="532" mass="61041">MYRVLLVDDEIFAVKGMMSGVNWERLGISEVHEAYHAEEAKRSLQQLPIDLMLCDIEMPEENGLQLVEWVRANKPEVTVIFLTCHAEFSFAQKAVQLGSYDYLLKPVIFSELEVVMAKALEGIREKRESTESTEQMKKYRSLWENKKTALIERFWQDILSQRQLPSETTFDSAMMDYQLPVELGRHMLLVLVSVEKWSQPFNERDEEIMTFALRNAAEEMIVGSRTGHVVEDHRGNMVIFLYASADEASRLAEETALACSEYIASCNRYLYATLSCYIGEVVKLQNMMQSYHSLLDWEHRNVTQLGSVLVYGGTQEGQEGAPRAPVPLLHWADWFEKGDMETLTGLIDETLHELGRRQVSVEALEDLYHSFLQVVYYVLHRKGIDAQLLHREGALPGVAHATRSLGELGQWMRSMVITVNGLLSAKRPTNSIVDKMKAYIEENLHVDFSREDLAAHVFLNPAYISRLFRKETGHSLSDYVLQERMKQAAARLLETDQPVSQIAVHLGYGNFSHFARMFKRVYGVTPQEYRKK</sequence>
<dbReference type="InterPro" id="IPR009057">
    <property type="entry name" value="Homeodomain-like_sf"/>
</dbReference>
<accession>A0ABU9DM49</accession>
<reference evidence="7 8" key="1">
    <citation type="submission" date="2024-04" db="EMBL/GenBank/DDBJ databases">
        <title>draft genome sequnece of Paenibacillus filicis.</title>
        <authorList>
            <person name="Kim D.-U."/>
        </authorList>
    </citation>
    <scope>NUCLEOTIDE SEQUENCE [LARGE SCALE GENOMIC DNA]</scope>
    <source>
        <strain evidence="7 8">KACC14197</strain>
    </source>
</reference>
<evidence type="ECO:0000259" key="5">
    <source>
        <dbReference type="PROSITE" id="PS01124"/>
    </source>
</evidence>
<keyword evidence="3" id="KW-0804">Transcription</keyword>
<dbReference type="SMART" id="SM00448">
    <property type="entry name" value="REC"/>
    <property type="match status" value="1"/>
</dbReference>
<proteinExistence type="predicted"/>
<dbReference type="CDD" id="cd17536">
    <property type="entry name" value="REC_YesN-like"/>
    <property type="match status" value="1"/>
</dbReference>
<dbReference type="RefSeq" id="WP_341417058.1">
    <property type="nucleotide sequence ID" value="NZ_JBBPCC010000012.1"/>
</dbReference>
<dbReference type="InterPro" id="IPR018060">
    <property type="entry name" value="HTH_AraC"/>
</dbReference>